<dbReference type="InterPro" id="IPR017972">
    <property type="entry name" value="Cyt_P450_CS"/>
</dbReference>
<evidence type="ECO:0000256" key="9">
    <source>
        <dbReference type="ARBA" id="ARBA00022848"/>
    </source>
</evidence>
<dbReference type="OrthoDB" id="2789670at2759"/>
<keyword evidence="11 14" id="KW-0408">Iron</keyword>
<dbReference type="GO" id="GO:0020037">
    <property type="term" value="F:heme binding"/>
    <property type="evidence" value="ECO:0007669"/>
    <property type="project" value="InterPro"/>
</dbReference>
<evidence type="ECO:0000256" key="8">
    <source>
        <dbReference type="ARBA" id="ARBA00022824"/>
    </source>
</evidence>
<comment type="cofactor">
    <cofactor evidence="1 14">
        <name>heme</name>
        <dbReference type="ChEBI" id="CHEBI:30413"/>
    </cofactor>
</comment>
<dbReference type="GO" id="GO:0005789">
    <property type="term" value="C:endoplasmic reticulum membrane"/>
    <property type="evidence" value="ECO:0007669"/>
    <property type="project" value="UniProtKB-SubCell"/>
</dbReference>
<evidence type="ECO:0000313" key="18">
    <source>
        <dbReference type="Proteomes" id="UP000728032"/>
    </source>
</evidence>
<reference evidence="17" key="1">
    <citation type="submission" date="2020-11" db="EMBL/GenBank/DDBJ databases">
        <authorList>
            <person name="Tran Van P."/>
        </authorList>
    </citation>
    <scope>NUCLEOTIDE SEQUENCE</scope>
</reference>
<protein>
    <recommendedName>
        <fullName evidence="19">Cytochrome P450</fullName>
    </recommendedName>
</protein>
<evidence type="ECO:0000256" key="1">
    <source>
        <dbReference type="ARBA" id="ARBA00001971"/>
    </source>
</evidence>
<feature type="region of interest" description="Disordered" evidence="16">
    <location>
        <begin position="1"/>
        <end position="32"/>
    </location>
</feature>
<evidence type="ECO:0000256" key="16">
    <source>
        <dbReference type="SAM" id="MobiDB-lite"/>
    </source>
</evidence>
<keyword evidence="18" id="KW-1185">Reference proteome</keyword>
<dbReference type="PANTHER" id="PTHR24292">
    <property type="entry name" value="CYTOCHROME P450"/>
    <property type="match status" value="1"/>
</dbReference>
<dbReference type="Pfam" id="PF00067">
    <property type="entry name" value="p450"/>
    <property type="match status" value="1"/>
</dbReference>
<keyword evidence="13" id="KW-0472">Membrane</keyword>
<dbReference type="InterPro" id="IPR001128">
    <property type="entry name" value="Cyt_P450"/>
</dbReference>
<keyword evidence="6 14" id="KW-0349">Heme</keyword>
<gene>
    <name evidence="17" type="ORF">ONB1V03_LOCUS4076</name>
</gene>
<sequence length="262" mass="30141">MDTEAINTGEGMDEDRGLNTNTHHDNEGEEESEIRKKVFDIKLANKRLTEDEIVAQAFVFLLAGYLSTTGALANCIYELAVNPDVQQRLYDEINGAVDADTGDIEYDRLARLPYLDAVMAETLRHHSLALPLSRYPTRDYKLGTTGITIKAGQQVEIPIYAIHHSEQYYPDPFKFKPDRFMPENKHLIKPYTYLPFGVGPRNCVALRFALLELKLTLVHTLLEYRLVRCPETDVPLRYKRFIHQTVAERLCIRIEPRFETNI</sequence>
<evidence type="ECO:0000256" key="13">
    <source>
        <dbReference type="ARBA" id="ARBA00023136"/>
    </source>
</evidence>
<dbReference type="SUPFAM" id="SSF48264">
    <property type="entry name" value="Cytochrome P450"/>
    <property type="match status" value="1"/>
</dbReference>
<dbReference type="GO" id="GO:0004497">
    <property type="term" value="F:monooxygenase activity"/>
    <property type="evidence" value="ECO:0007669"/>
    <property type="project" value="UniProtKB-KW"/>
</dbReference>
<evidence type="ECO:0000256" key="14">
    <source>
        <dbReference type="PIRSR" id="PIRSR602403-1"/>
    </source>
</evidence>
<dbReference type="EMBL" id="CAJPVJ010001328">
    <property type="protein sequence ID" value="CAG2164525.1"/>
    <property type="molecule type" value="Genomic_DNA"/>
</dbReference>
<dbReference type="InterPro" id="IPR050476">
    <property type="entry name" value="Insect_CytP450_Detox"/>
</dbReference>
<dbReference type="PRINTS" id="PR00465">
    <property type="entry name" value="EP450IV"/>
</dbReference>
<keyword evidence="7 14" id="KW-0479">Metal-binding</keyword>
<dbReference type="GO" id="GO:0016705">
    <property type="term" value="F:oxidoreductase activity, acting on paired donors, with incorporation or reduction of molecular oxygen"/>
    <property type="evidence" value="ECO:0007669"/>
    <property type="project" value="InterPro"/>
</dbReference>
<keyword evidence="12 15" id="KW-0503">Monooxygenase</keyword>
<keyword evidence="8" id="KW-0256">Endoplasmic reticulum</keyword>
<evidence type="ECO:0000256" key="3">
    <source>
        <dbReference type="ARBA" id="ARBA00004174"/>
    </source>
</evidence>
<name>A0A7R9QF53_9ACAR</name>
<dbReference type="PRINTS" id="PR00385">
    <property type="entry name" value="P450"/>
</dbReference>
<evidence type="ECO:0000256" key="11">
    <source>
        <dbReference type="ARBA" id="ARBA00023004"/>
    </source>
</evidence>
<dbReference type="Gene3D" id="1.10.630.10">
    <property type="entry name" value="Cytochrome P450"/>
    <property type="match status" value="1"/>
</dbReference>
<evidence type="ECO:0000256" key="4">
    <source>
        <dbReference type="ARBA" id="ARBA00004406"/>
    </source>
</evidence>
<keyword evidence="9" id="KW-0492">Microsome</keyword>
<dbReference type="PANTHER" id="PTHR24292:SF54">
    <property type="entry name" value="CYP9F3-RELATED"/>
    <property type="match status" value="1"/>
</dbReference>
<evidence type="ECO:0000313" key="17">
    <source>
        <dbReference type="EMBL" id="CAD7643325.1"/>
    </source>
</evidence>
<evidence type="ECO:0000256" key="10">
    <source>
        <dbReference type="ARBA" id="ARBA00023002"/>
    </source>
</evidence>
<evidence type="ECO:0000256" key="7">
    <source>
        <dbReference type="ARBA" id="ARBA00022723"/>
    </source>
</evidence>
<evidence type="ECO:0000256" key="6">
    <source>
        <dbReference type="ARBA" id="ARBA00022617"/>
    </source>
</evidence>
<evidence type="ECO:0008006" key="19">
    <source>
        <dbReference type="Google" id="ProtNLM"/>
    </source>
</evidence>
<dbReference type="EMBL" id="OC916153">
    <property type="protein sequence ID" value="CAD7643325.1"/>
    <property type="molecule type" value="Genomic_DNA"/>
</dbReference>
<dbReference type="AlphaFoldDB" id="A0A7R9QF53"/>
<feature type="binding site" description="axial binding residue" evidence="14">
    <location>
        <position position="203"/>
    </location>
    <ligand>
        <name>heme</name>
        <dbReference type="ChEBI" id="CHEBI:30413"/>
    </ligand>
    <ligandPart>
        <name>Fe</name>
        <dbReference type="ChEBI" id="CHEBI:18248"/>
    </ligandPart>
</feature>
<proteinExistence type="inferred from homology"/>
<organism evidence="17">
    <name type="scientific">Oppiella nova</name>
    <dbReference type="NCBI Taxonomy" id="334625"/>
    <lineage>
        <taxon>Eukaryota</taxon>
        <taxon>Metazoa</taxon>
        <taxon>Ecdysozoa</taxon>
        <taxon>Arthropoda</taxon>
        <taxon>Chelicerata</taxon>
        <taxon>Arachnida</taxon>
        <taxon>Acari</taxon>
        <taxon>Acariformes</taxon>
        <taxon>Sarcoptiformes</taxon>
        <taxon>Oribatida</taxon>
        <taxon>Brachypylina</taxon>
        <taxon>Oppioidea</taxon>
        <taxon>Oppiidae</taxon>
        <taxon>Oppiella</taxon>
    </lineage>
</organism>
<evidence type="ECO:0000256" key="12">
    <source>
        <dbReference type="ARBA" id="ARBA00023033"/>
    </source>
</evidence>
<dbReference type="PROSITE" id="PS00086">
    <property type="entry name" value="CYTOCHROME_P450"/>
    <property type="match status" value="1"/>
</dbReference>
<feature type="compositionally biased region" description="Basic and acidic residues" evidence="16">
    <location>
        <begin position="14"/>
        <end position="26"/>
    </location>
</feature>
<evidence type="ECO:0000256" key="15">
    <source>
        <dbReference type="RuleBase" id="RU000461"/>
    </source>
</evidence>
<dbReference type="InterPro" id="IPR036396">
    <property type="entry name" value="Cyt_P450_sf"/>
</dbReference>
<comment type="function">
    <text evidence="2">May be involved in the metabolism of insect hormones and in the breakdown of synthetic insecticides.</text>
</comment>
<keyword evidence="10 15" id="KW-0560">Oxidoreductase</keyword>
<dbReference type="InterPro" id="IPR002403">
    <property type="entry name" value="Cyt_P450_E_grp-IV"/>
</dbReference>
<accession>A0A7R9QF53</accession>
<comment type="subcellular location">
    <subcellularLocation>
        <location evidence="4">Endoplasmic reticulum membrane</location>
        <topology evidence="4">Peripheral membrane protein</topology>
    </subcellularLocation>
    <subcellularLocation>
        <location evidence="3">Microsome membrane</location>
        <topology evidence="3">Peripheral membrane protein</topology>
    </subcellularLocation>
</comment>
<dbReference type="Proteomes" id="UP000728032">
    <property type="component" value="Unassembled WGS sequence"/>
</dbReference>
<dbReference type="GO" id="GO:0005506">
    <property type="term" value="F:iron ion binding"/>
    <property type="evidence" value="ECO:0007669"/>
    <property type="project" value="InterPro"/>
</dbReference>
<evidence type="ECO:0000256" key="5">
    <source>
        <dbReference type="ARBA" id="ARBA00010617"/>
    </source>
</evidence>
<evidence type="ECO:0000256" key="2">
    <source>
        <dbReference type="ARBA" id="ARBA00003690"/>
    </source>
</evidence>
<comment type="similarity">
    <text evidence="5 15">Belongs to the cytochrome P450 family.</text>
</comment>